<gene>
    <name evidence="3" type="ORF">IE81DRAFT_325903</name>
</gene>
<dbReference type="InParanoid" id="A0A316VRW6"/>
<sequence>MKLTATSALLAALFAVMAVPSLALPIPAAPSFESQLEGFGRPGCDNILCDDWARRPKHSRADRPMVPAAVKAREMRPENFAPPPDYALTSHYRVQVSGPGQGDRDRETTESGATHVQVTKEEAERRQREGAKSATAPAPHARSGDWEHGKGKRPGKGSAEELAAHYVGGPSQMFNRVDVMRARADLLGKDAPPKKTYEDVMREGPTKPPSSKDTTTPQWELPLPGAYRHDYGFPSLDRPKPVEFTQNRRGSLPVPEHVYWQARADLLALDAESRKAIEGAEERVAKRSKSEKPTASPADDPYFLIPQLHRPKPGAYHLDQLNPSPNRPKPFEIRQNRRGSLPVPKDVYWQARADLLGRDAPPKKTYEDWLKENATKPLSPKPTTLSTKVPKLSEQYGPSWQKNLPAGPRVRDMAGLKEQIERAKGIARLESGPESG</sequence>
<evidence type="ECO:0000256" key="1">
    <source>
        <dbReference type="SAM" id="MobiDB-lite"/>
    </source>
</evidence>
<feature type="chain" id="PRO_5016285359" evidence="2">
    <location>
        <begin position="24"/>
        <end position="436"/>
    </location>
</feature>
<protein>
    <submittedName>
        <fullName evidence="3">Uncharacterized protein</fullName>
    </submittedName>
</protein>
<proteinExistence type="predicted"/>
<feature type="region of interest" description="Disordered" evidence="1">
    <location>
        <begin position="185"/>
        <end position="249"/>
    </location>
</feature>
<dbReference type="EMBL" id="KZ819430">
    <property type="protein sequence ID" value="PWN40100.1"/>
    <property type="molecule type" value="Genomic_DNA"/>
</dbReference>
<evidence type="ECO:0000313" key="3">
    <source>
        <dbReference type="EMBL" id="PWN40100.1"/>
    </source>
</evidence>
<organism evidence="3 4">
    <name type="scientific">Ceraceosorus guamensis</name>
    <dbReference type="NCBI Taxonomy" id="1522189"/>
    <lineage>
        <taxon>Eukaryota</taxon>
        <taxon>Fungi</taxon>
        <taxon>Dikarya</taxon>
        <taxon>Basidiomycota</taxon>
        <taxon>Ustilaginomycotina</taxon>
        <taxon>Exobasidiomycetes</taxon>
        <taxon>Ceraceosorales</taxon>
        <taxon>Ceraceosoraceae</taxon>
        <taxon>Ceraceosorus</taxon>
    </lineage>
</organism>
<feature type="compositionally biased region" description="Basic and acidic residues" evidence="1">
    <location>
        <begin position="185"/>
        <end position="205"/>
    </location>
</feature>
<dbReference type="OrthoDB" id="10676507at2759"/>
<feature type="compositionally biased region" description="Basic and acidic residues" evidence="1">
    <location>
        <begin position="227"/>
        <end position="241"/>
    </location>
</feature>
<feature type="signal peptide" evidence="2">
    <location>
        <begin position="1"/>
        <end position="23"/>
    </location>
</feature>
<feature type="compositionally biased region" description="Basic and acidic residues" evidence="1">
    <location>
        <begin position="118"/>
        <end position="131"/>
    </location>
</feature>
<keyword evidence="4" id="KW-1185">Reference proteome</keyword>
<feature type="region of interest" description="Disordered" evidence="1">
    <location>
        <begin position="279"/>
        <end position="338"/>
    </location>
</feature>
<keyword evidence="2" id="KW-0732">Signal</keyword>
<feature type="region of interest" description="Disordered" evidence="1">
    <location>
        <begin position="371"/>
        <end position="408"/>
    </location>
</feature>
<accession>A0A316VRW6</accession>
<dbReference type="RefSeq" id="XP_025367260.1">
    <property type="nucleotide sequence ID" value="XM_025514655.1"/>
</dbReference>
<dbReference type="Proteomes" id="UP000245783">
    <property type="component" value="Unassembled WGS sequence"/>
</dbReference>
<dbReference type="GeneID" id="37036525"/>
<dbReference type="AlphaFoldDB" id="A0A316VRW6"/>
<reference evidence="3 4" key="1">
    <citation type="journal article" date="2018" name="Mol. Biol. Evol.">
        <title>Broad Genomic Sampling Reveals a Smut Pathogenic Ancestry of the Fungal Clade Ustilaginomycotina.</title>
        <authorList>
            <person name="Kijpornyongpan T."/>
            <person name="Mondo S.J."/>
            <person name="Barry K."/>
            <person name="Sandor L."/>
            <person name="Lee J."/>
            <person name="Lipzen A."/>
            <person name="Pangilinan J."/>
            <person name="LaButti K."/>
            <person name="Hainaut M."/>
            <person name="Henrissat B."/>
            <person name="Grigoriev I.V."/>
            <person name="Spatafora J.W."/>
            <person name="Aime M.C."/>
        </authorList>
    </citation>
    <scope>NUCLEOTIDE SEQUENCE [LARGE SCALE GENOMIC DNA]</scope>
    <source>
        <strain evidence="3 4">MCA 4658</strain>
    </source>
</reference>
<feature type="compositionally biased region" description="Basic and acidic residues" evidence="1">
    <location>
        <begin position="279"/>
        <end position="292"/>
    </location>
</feature>
<feature type="region of interest" description="Disordered" evidence="1">
    <location>
        <begin position="95"/>
        <end position="158"/>
    </location>
</feature>
<name>A0A316VRW6_9BASI</name>
<evidence type="ECO:0000313" key="4">
    <source>
        <dbReference type="Proteomes" id="UP000245783"/>
    </source>
</evidence>
<evidence type="ECO:0000256" key="2">
    <source>
        <dbReference type="SAM" id="SignalP"/>
    </source>
</evidence>